<proteinExistence type="predicted"/>
<evidence type="ECO:0000313" key="4">
    <source>
        <dbReference type="EMBL" id="CAH1966994.1"/>
    </source>
</evidence>
<dbReference type="OrthoDB" id="6020543at2759"/>
<dbReference type="EMBL" id="CAKOFQ010006740">
    <property type="protein sequence ID" value="CAH1966994.1"/>
    <property type="molecule type" value="Genomic_DNA"/>
</dbReference>
<sequence length="631" mass="69527">MYPSSKISTTEMTLRVIASIFGLFLLIQTSAGLAPPPVCKENGVYGDANDCTKFYMCSPCGPLEFYCPTGNYFDPEKKACTQDENQKCESSSILPSSQEVITPDVDITFLPNNFSCMIMVVDDDYDVGMEDESAEYADVYSSDLPENPAQSKEKNETDSSSSTGTPKETIYDNNSKSREFSVNTSAEILEIDTNKSAALNNTASVPHHESQNYVNISKEYSEVNTTNSTLDEEILLGDRTQNITENITLSKEDKQHIISNNTADIYISHELKNITNAEEVNTIITTKSITNVKIAEEKHNISLTNADSEDQTDRTNFTDLSKHFDFATNSGTVNVSVDDKVNVTKDIDTNGANTAFINSTTFGEEIENFTIVHDTSDETTNVEDSGSDNSTETIQFDIIKEITIINATSSGDNSHPNTSIGLAKVAGTILEEEDAKGEIKIKTNLTDKSELSKISGHSIDNITGDHLHIDISVEIAKNHTVIADEDSKSHQELLDKVLKEIDIADDMLSDDKNATIIYTTSFDSVNATHNTVHTMTSPLPSFSAPPDVSDFVRELLGDMKDYQKIMNSVKDDLNGMEHLILPRNNTDNSTNSIDVDDVVADYLYSSSDTQYYSKILAYAIIFSGLYNVIAY</sequence>
<feature type="region of interest" description="Disordered" evidence="1">
    <location>
        <begin position="140"/>
        <end position="178"/>
    </location>
</feature>
<protein>
    <recommendedName>
        <fullName evidence="3">Chitin-binding type-2 domain-containing protein</fullName>
    </recommendedName>
</protein>
<dbReference type="Proteomes" id="UP001152888">
    <property type="component" value="Unassembled WGS sequence"/>
</dbReference>
<name>A0A9P0K3Y5_ACAOB</name>
<evidence type="ECO:0000259" key="3">
    <source>
        <dbReference type="PROSITE" id="PS50940"/>
    </source>
</evidence>
<gene>
    <name evidence="4" type="ORF">ACAOBT_LOCUS7161</name>
</gene>
<evidence type="ECO:0000313" key="5">
    <source>
        <dbReference type="Proteomes" id="UP001152888"/>
    </source>
</evidence>
<evidence type="ECO:0000256" key="1">
    <source>
        <dbReference type="SAM" id="MobiDB-lite"/>
    </source>
</evidence>
<feature type="signal peptide" evidence="2">
    <location>
        <begin position="1"/>
        <end position="32"/>
    </location>
</feature>
<keyword evidence="5" id="KW-1185">Reference proteome</keyword>
<comment type="caution">
    <text evidence="4">The sequence shown here is derived from an EMBL/GenBank/DDBJ whole genome shotgun (WGS) entry which is preliminary data.</text>
</comment>
<dbReference type="SUPFAM" id="SSF57625">
    <property type="entry name" value="Invertebrate chitin-binding proteins"/>
    <property type="match status" value="1"/>
</dbReference>
<organism evidence="4 5">
    <name type="scientific">Acanthoscelides obtectus</name>
    <name type="common">Bean weevil</name>
    <name type="synonym">Bruchus obtectus</name>
    <dbReference type="NCBI Taxonomy" id="200917"/>
    <lineage>
        <taxon>Eukaryota</taxon>
        <taxon>Metazoa</taxon>
        <taxon>Ecdysozoa</taxon>
        <taxon>Arthropoda</taxon>
        <taxon>Hexapoda</taxon>
        <taxon>Insecta</taxon>
        <taxon>Pterygota</taxon>
        <taxon>Neoptera</taxon>
        <taxon>Endopterygota</taxon>
        <taxon>Coleoptera</taxon>
        <taxon>Polyphaga</taxon>
        <taxon>Cucujiformia</taxon>
        <taxon>Chrysomeloidea</taxon>
        <taxon>Chrysomelidae</taxon>
        <taxon>Bruchinae</taxon>
        <taxon>Bruchini</taxon>
        <taxon>Acanthoscelides</taxon>
    </lineage>
</organism>
<dbReference type="PROSITE" id="PS50940">
    <property type="entry name" value="CHIT_BIND_II"/>
    <property type="match status" value="1"/>
</dbReference>
<feature type="chain" id="PRO_5040425973" description="Chitin-binding type-2 domain-containing protein" evidence="2">
    <location>
        <begin position="33"/>
        <end position="631"/>
    </location>
</feature>
<dbReference type="InterPro" id="IPR002557">
    <property type="entry name" value="Chitin-bd_dom"/>
</dbReference>
<keyword evidence="2" id="KW-0732">Signal</keyword>
<feature type="compositionally biased region" description="Polar residues" evidence="1">
    <location>
        <begin position="158"/>
        <end position="178"/>
    </location>
</feature>
<evidence type="ECO:0000256" key="2">
    <source>
        <dbReference type="SAM" id="SignalP"/>
    </source>
</evidence>
<dbReference type="InterPro" id="IPR036508">
    <property type="entry name" value="Chitin-bd_dom_sf"/>
</dbReference>
<dbReference type="GO" id="GO:0005576">
    <property type="term" value="C:extracellular region"/>
    <property type="evidence" value="ECO:0007669"/>
    <property type="project" value="InterPro"/>
</dbReference>
<dbReference type="AlphaFoldDB" id="A0A9P0K3Y5"/>
<dbReference type="SMART" id="SM00494">
    <property type="entry name" value="ChtBD2"/>
    <property type="match status" value="1"/>
</dbReference>
<feature type="domain" description="Chitin-binding type-2" evidence="3">
    <location>
        <begin position="36"/>
        <end position="90"/>
    </location>
</feature>
<dbReference type="Pfam" id="PF01607">
    <property type="entry name" value="CBM_14"/>
    <property type="match status" value="1"/>
</dbReference>
<accession>A0A9P0K3Y5</accession>
<dbReference type="GO" id="GO:0008061">
    <property type="term" value="F:chitin binding"/>
    <property type="evidence" value="ECO:0007669"/>
    <property type="project" value="InterPro"/>
</dbReference>
<reference evidence="4" key="1">
    <citation type="submission" date="2022-03" db="EMBL/GenBank/DDBJ databases">
        <authorList>
            <person name="Sayadi A."/>
        </authorList>
    </citation>
    <scope>NUCLEOTIDE SEQUENCE</scope>
</reference>
<dbReference type="Gene3D" id="2.170.140.10">
    <property type="entry name" value="Chitin binding domain"/>
    <property type="match status" value="1"/>
</dbReference>